<dbReference type="Proteomes" id="UP000262969">
    <property type="component" value="Unassembled WGS sequence"/>
</dbReference>
<protein>
    <recommendedName>
        <fullName evidence="4">HTH araC/xylS-type domain-containing protein</fullName>
    </recommendedName>
</protein>
<feature type="domain" description="HTH araC/xylS-type" evidence="4">
    <location>
        <begin position="31"/>
        <end position="129"/>
    </location>
</feature>
<accession>A0A3D2XAQ7</accession>
<comment type="caution">
    <text evidence="5">The sequence shown here is derived from an EMBL/GenBank/DDBJ whole genome shotgun (WGS) entry which is preliminary data.</text>
</comment>
<dbReference type="PANTHER" id="PTHR43280:SF28">
    <property type="entry name" value="HTH-TYPE TRANSCRIPTIONAL ACTIVATOR RHAS"/>
    <property type="match status" value="1"/>
</dbReference>
<sequence>MYQLMIIDDEPIVRKGIKDDYAVSTSDNIAKCVYAYMEKNFDKDLKLENIAKTFNYNSAYLGKLFKKEMGEGFNNILDSIRIENAKKLLMEQDLKVYQVSEKVGFTNIDYFYNKFKKHVGLSPKEFQKKKPMGNEG</sequence>
<dbReference type="GO" id="GO:0003700">
    <property type="term" value="F:DNA-binding transcription factor activity"/>
    <property type="evidence" value="ECO:0007669"/>
    <property type="project" value="InterPro"/>
</dbReference>
<keyword evidence="3" id="KW-0804">Transcription</keyword>
<dbReference type="EMBL" id="DPVV01000521">
    <property type="protein sequence ID" value="HCL03827.1"/>
    <property type="molecule type" value="Genomic_DNA"/>
</dbReference>
<dbReference type="PROSITE" id="PS00041">
    <property type="entry name" value="HTH_ARAC_FAMILY_1"/>
    <property type="match status" value="1"/>
</dbReference>
<dbReference type="PROSITE" id="PS01124">
    <property type="entry name" value="HTH_ARAC_FAMILY_2"/>
    <property type="match status" value="1"/>
</dbReference>
<dbReference type="SMART" id="SM00342">
    <property type="entry name" value="HTH_ARAC"/>
    <property type="match status" value="1"/>
</dbReference>
<reference evidence="5 6" key="1">
    <citation type="journal article" date="2018" name="Nat. Biotechnol.">
        <title>A standardized bacterial taxonomy based on genome phylogeny substantially revises the tree of life.</title>
        <authorList>
            <person name="Parks D.H."/>
            <person name="Chuvochina M."/>
            <person name="Waite D.W."/>
            <person name="Rinke C."/>
            <person name="Skarshewski A."/>
            <person name="Chaumeil P.A."/>
            <person name="Hugenholtz P."/>
        </authorList>
    </citation>
    <scope>NUCLEOTIDE SEQUENCE [LARGE SCALE GENOMIC DNA]</scope>
    <source>
        <strain evidence="5">UBA11728</strain>
    </source>
</reference>
<dbReference type="Gene3D" id="1.10.10.60">
    <property type="entry name" value="Homeodomain-like"/>
    <property type="match status" value="2"/>
</dbReference>
<dbReference type="Pfam" id="PF12833">
    <property type="entry name" value="HTH_18"/>
    <property type="match status" value="1"/>
</dbReference>
<evidence type="ECO:0000256" key="1">
    <source>
        <dbReference type="ARBA" id="ARBA00023015"/>
    </source>
</evidence>
<proteinExistence type="predicted"/>
<dbReference type="InterPro" id="IPR020449">
    <property type="entry name" value="Tscrpt_reg_AraC-type_HTH"/>
</dbReference>
<dbReference type="SUPFAM" id="SSF46689">
    <property type="entry name" value="Homeodomain-like"/>
    <property type="match status" value="2"/>
</dbReference>
<evidence type="ECO:0000259" key="4">
    <source>
        <dbReference type="PROSITE" id="PS01124"/>
    </source>
</evidence>
<dbReference type="InterPro" id="IPR009057">
    <property type="entry name" value="Homeodomain-like_sf"/>
</dbReference>
<dbReference type="AlphaFoldDB" id="A0A3D2XAQ7"/>
<organism evidence="5 6">
    <name type="scientific">Lachnoclostridium phytofermentans</name>
    <dbReference type="NCBI Taxonomy" id="66219"/>
    <lineage>
        <taxon>Bacteria</taxon>
        <taxon>Bacillati</taxon>
        <taxon>Bacillota</taxon>
        <taxon>Clostridia</taxon>
        <taxon>Lachnospirales</taxon>
        <taxon>Lachnospiraceae</taxon>
    </lineage>
</organism>
<evidence type="ECO:0000313" key="5">
    <source>
        <dbReference type="EMBL" id="HCL03827.1"/>
    </source>
</evidence>
<evidence type="ECO:0000256" key="3">
    <source>
        <dbReference type="ARBA" id="ARBA00023163"/>
    </source>
</evidence>
<dbReference type="InterPro" id="IPR018060">
    <property type="entry name" value="HTH_AraC"/>
</dbReference>
<dbReference type="GO" id="GO:0043565">
    <property type="term" value="F:sequence-specific DNA binding"/>
    <property type="evidence" value="ECO:0007669"/>
    <property type="project" value="InterPro"/>
</dbReference>
<dbReference type="InterPro" id="IPR018062">
    <property type="entry name" value="HTH_AraC-typ_CS"/>
</dbReference>
<dbReference type="PRINTS" id="PR00032">
    <property type="entry name" value="HTHARAC"/>
</dbReference>
<evidence type="ECO:0000313" key="6">
    <source>
        <dbReference type="Proteomes" id="UP000262969"/>
    </source>
</evidence>
<evidence type="ECO:0000256" key="2">
    <source>
        <dbReference type="ARBA" id="ARBA00023125"/>
    </source>
</evidence>
<dbReference type="PANTHER" id="PTHR43280">
    <property type="entry name" value="ARAC-FAMILY TRANSCRIPTIONAL REGULATOR"/>
    <property type="match status" value="1"/>
</dbReference>
<name>A0A3D2XAQ7_9FIRM</name>
<gene>
    <name evidence="5" type="ORF">DHW61_15710</name>
</gene>
<keyword evidence="1" id="KW-0805">Transcription regulation</keyword>
<keyword evidence="2" id="KW-0238">DNA-binding</keyword>